<reference evidence="3" key="4">
    <citation type="submission" date="2018-11" db="EMBL/GenBank/DDBJ databases">
        <title>Characterization of plant carbon substrate utilization by Auxenochlorella protothecoides.</title>
        <authorList>
            <person name="Vogler B.W."/>
            <person name="Starkenburg S.R."/>
            <person name="Sudasinghe N."/>
            <person name="Schambach J.Y."/>
            <person name="Rollin J.A."/>
            <person name="Pattathil S."/>
            <person name="Barry A.N."/>
        </authorList>
    </citation>
    <scope>NUCLEOTIDE SEQUENCE [LARGE SCALE GENOMIC DNA]</scope>
    <source>
        <strain evidence="3">UTEX 25</strain>
    </source>
</reference>
<dbReference type="EMBL" id="QOKY01000202">
    <property type="protein sequence ID" value="RMZ52708.1"/>
    <property type="molecule type" value="Genomic_DNA"/>
</dbReference>
<reference evidence="2 4" key="1">
    <citation type="journal article" date="2014" name="BMC Genomics">
        <title>Oil accumulation mechanisms of the oleaginous microalga Chlorella protothecoides revealed through its genome, transcriptomes, and proteomes.</title>
        <authorList>
            <person name="Gao C."/>
            <person name="Wang Y."/>
            <person name="Shen Y."/>
            <person name="Yan D."/>
            <person name="He X."/>
            <person name="Dai J."/>
            <person name="Wu Q."/>
        </authorList>
    </citation>
    <scope>NUCLEOTIDE SEQUENCE [LARGE SCALE GENOMIC DNA]</scope>
    <source>
        <strain evidence="2 4">0710</strain>
    </source>
</reference>
<sequence length="158" mass="17616">MGPWTGTRLFTILSRFIIGKRDVGEIRHHDVPRLRQLASVVRQARSEIEGCTNPDAINYNPQAGQDDGSCIVAEDGPPAPEGGQELQGFISKACSITIANVFSGNFKGDDTEPSSYSGTGYSYRGRSQRDIRRRVDRLQKFERVIEQAIERAEEKKES</sequence>
<evidence type="ECO:0000313" key="2">
    <source>
        <dbReference type="EMBL" id="KFM29339.1"/>
    </source>
</evidence>
<reference evidence="3" key="3">
    <citation type="submission" date="2018-10" db="EMBL/GenBank/DDBJ databases">
        <authorList>
            <person name="Hovde B."/>
            <person name="Zhang X."/>
        </authorList>
    </citation>
    <scope>NUCLEOTIDE SEQUENCE [LARGE SCALE GENOMIC DNA]</scope>
    <source>
        <strain evidence="3">UTEX 25</strain>
    </source>
</reference>
<dbReference type="Proteomes" id="UP000028924">
    <property type="component" value="Unassembled WGS sequence"/>
</dbReference>
<accession>A0A087SUD5</accession>
<name>A0A087SUD5_AUXPR</name>
<reference evidence="5" key="2">
    <citation type="journal article" date="2018" name="Algal Res.">
        <title>Characterization of plant carbon substrate utilization by Auxenochlorella protothecoides.</title>
        <authorList>
            <person name="Vogler B.W."/>
            <person name="Starkenburg S.R."/>
            <person name="Sudasinghe N."/>
            <person name="Schambach J.Y."/>
            <person name="Rollin J.A."/>
            <person name="Pattathil S."/>
            <person name="Barry A.N."/>
        </authorList>
    </citation>
    <scope>NUCLEOTIDE SEQUENCE [LARGE SCALE GENOMIC DNA]</scope>
    <source>
        <strain evidence="5">UTEX 25</strain>
    </source>
</reference>
<dbReference type="AlphaFoldDB" id="A0A087SUD5"/>
<dbReference type="RefSeq" id="XP_011402392.1">
    <property type="nucleotide sequence ID" value="XM_011404090.1"/>
</dbReference>
<gene>
    <name evidence="3" type="ORF">APUTEX25_000827</name>
    <name evidence="2" type="ORF">F751_5777</name>
</gene>
<protein>
    <submittedName>
        <fullName evidence="2">Uncharacterized protein</fullName>
    </submittedName>
</protein>
<feature type="compositionally biased region" description="Low complexity" evidence="1">
    <location>
        <begin position="114"/>
        <end position="125"/>
    </location>
</feature>
<dbReference type="Proteomes" id="UP000279271">
    <property type="component" value="Unassembled WGS sequence"/>
</dbReference>
<proteinExistence type="predicted"/>
<keyword evidence="4" id="KW-1185">Reference proteome</keyword>
<dbReference type="KEGG" id="apro:F751_5777"/>
<feature type="region of interest" description="Disordered" evidence="1">
    <location>
        <begin position="52"/>
        <end position="83"/>
    </location>
</feature>
<dbReference type="GeneID" id="23617168"/>
<dbReference type="EMBL" id="KL662190">
    <property type="protein sequence ID" value="KFM29339.1"/>
    <property type="molecule type" value="Genomic_DNA"/>
</dbReference>
<evidence type="ECO:0000256" key="1">
    <source>
        <dbReference type="SAM" id="MobiDB-lite"/>
    </source>
</evidence>
<feature type="region of interest" description="Disordered" evidence="1">
    <location>
        <begin position="106"/>
        <end position="128"/>
    </location>
</feature>
<organism evidence="2 4">
    <name type="scientific">Auxenochlorella protothecoides</name>
    <name type="common">Green microalga</name>
    <name type="synonym">Chlorella protothecoides</name>
    <dbReference type="NCBI Taxonomy" id="3075"/>
    <lineage>
        <taxon>Eukaryota</taxon>
        <taxon>Viridiplantae</taxon>
        <taxon>Chlorophyta</taxon>
        <taxon>core chlorophytes</taxon>
        <taxon>Trebouxiophyceae</taxon>
        <taxon>Chlorellales</taxon>
        <taxon>Chlorellaceae</taxon>
        <taxon>Auxenochlorella</taxon>
    </lineage>
</organism>
<evidence type="ECO:0000313" key="4">
    <source>
        <dbReference type="Proteomes" id="UP000028924"/>
    </source>
</evidence>
<evidence type="ECO:0000313" key="3">
    <source>
        <dbReference type="EMBL" id="RMZ52708.1"/>
    </source>
</evidence>
<evidence type="ECO:0000313" key="5">
    <source>
        <dbReference type="Proteomes" id="UP000279271"/>
    </source>
</evidence>